<dbReference type="SUPFAM" id="SSF55729">
    <property type="entry name" value="Acyl-CoA N-acyltransferases (Nat)"/>
    <property type="match status" value="1"/>
</dbReference>
<dbReference type="Gene3D" id="3.40.630.30">
    <property type="match status" value="1"/>
</dbReference>
<dbReference type="GO" id="GO:0016746">
    <property type="term" value="F:acyltransferase activity"/>
    <property type="evidence" value="ECO:0007669"/>
    <property type="project" value="UniProtKB-KW"/>
</dbReference>
<dbReference type="EMBL" id="JBHSWE010000001">
    <property type="protein sequence ID" value="MFC6673396.1"/>
    <property type="molecule type" value="Genomic_DNA"/>
</dbReference>
<keyword evidence="2" id="KW-0012">Acyltransferase</keyword>
<sequence length="129" mass="14533">MSNETSKRLQTYELTLRDLQDNDIDKLHQLSVGVGWPHRPDDWRLLLKLGKGFAACDKIGRVVGSAMWFPMGVDFATVGMVITSPRLQALGGGRWLMDHVLQQCDGRRLQVNAPARPIVCFMMPLASRR</sequence>
<feature type="domain" description="N-acetyltransferase" evidence="1">
    <location>
        <begin position="14"/>
        <end position="129"/>
    </location>
</feature>
<evidence type="ECO:0000259" key="1">
    <source>
        <dbReference type="PROSITE" id="PS51186"/>
    </source>
</evidence>
<evidence type="ECO:0000313" key="2">
    <source>
        <dbReference type="EMBL" id="MFC6673396.1"/>
    </source>
</evidence>
<reference evidence="3" key="1">
    <citation type="journal article" date="2019" name="Int. J. Syst. Evol. Microbiol.">
        <title>The Global Catalogue of Microorganisms (GCM) 10K type strain sequencing project: providing services to taxonomists for standard genome sequencing and annotation.</title>
        <authorList>
            <consortium name="The Broad Institute Genomics Platform"/>
            <consortium name="The Broad Institute Genome Sequencing Center for Infectious Disease"/>
            <person name="Wu L."/>
            <person name="Ma J."/>
        </authorList>
    </citation>
    <scope>NUCLEOTIDE SEQUENCE [LARGE SCALE GENOMIC DNA]</scope>
    <source>
        <strain evidence="3">NBRC 111756</strain>
    </source>
</reference>
<accession>A0ABW2A776</accession>
<gene>
    <name evidence="2" type="ORF">ACFQDL_27360</name>
</gene>
<dbReference type="EC" id="2.3.1.-" evidence="2"/>
<proteinExistence type="predicted"/>
<dbReference type="PROSITE" id="PS51186">
    <property type="entry name" value="GNAT"/>
    <property type="match status" value="1"/>
</dbReference>
<evidence type="ECO:0000313" key="3">
    <source>
        <dbReference type="Proteomes" id="UP001596422"/>
    </source>
</evidence>
<comment type="caution">
    <text evidence="2">The sequence shown here is derived from an EMBL/GenBank/DDBJ whole genome shotgun (WGS) entry which is preliminary data.</text>
</comment>
<dbReference type="Pfam" id="PF00583">
    <property type="entry name" value="Acetyltransf_1"/>
    <property type="match status" value="1"/>
</dbReference>
<dbReference type="RefSeq" id="WP_379911757.1">
    <property type="nucleotide sequence ID" value="NZ_JBHSWE010000001.1"/>
</dbReference>
<keyword evidence="2" id="KW-0808">Transferase</keyword>
<keyword evidence="3" id="KW-1185">Reference proteome</keyword>
<name>A0ABW2A776_9GAMM</name>
<protein>
    <submittedName>
        <fullName evidence="2">GNAT family N-acetyltransferase</fullName>
        <ecNumber evidence="2">2.3.1.-</ecNumber>
    </submittedName>
</protein>
<dbReference type="Proteomes" id="UP001596422">
    <property type="component" value="Unassembled WGS sequence"/>
</dbReference>
<organism evidence="2 3">
    <name type="scientific">Marinobacterium aestuariivivens</name>
    <dbReference type="NCBI Taxonomy" id="1698799"/>
    <lineage>
        <taxon>Bacteria</taxon>
        <taxon>Pseudomonadati</taxon>
        <taxon>Pseudomonadota</taxon>
        <taxon>Gammaproteobacteria</taxon>
        <taxon>Oceanospirillales</taxon>
        <taxon>Oceanospirillaceae</taxon>
        <taxon>Marinobacterium</taxon>
    </lineage>
</organism>
<dbReference type="InterPro" id="IPR000182">
    <property type="entry name" value="GNAT_dom"/>
</dbReference>
<dbReference type="InterPro" id="IPR016181">
    <property type="entry name" value="Acyl_CoA_acyltransferase"/>
</dbReference>